<proteinExistence type="predicted"/>
<dbReference type="Proteomes" id="UP000254291">
    <property type="component" value="Unassembled WGS sequence"/>
</dbReference>
<organism evidence="1 2">
    <name type="scientific">Mycolicibacterium gilvum</name>
    <dbReference type="NCBI Taxonomy" id="1804"/>
    <lineage>
        <taxon>Bacteria</taxon>
        <taxon>Bacillati</taxon>
        <taxon>Actinomycetota</taxon>
        <taxon>Actinomycetes</taxon>
        <taxon>Mycobacteriales</taxon>
        <taxon>Mycobacteriaceae</taxon>
        <taxon>Mycolicibacterium</taxon>
    </lineage>
</organism>
<dbReference type="EMBL" id="UGQM01000001">
    <property type="protein sequence ID" value="STZ42083.1"/>
    <property type="molecule type" value="Genomic_DNA"/>
</dbReference>
<reference evidence="1 2" key="1">
    <citation type="submission" date="2018-06" db="EMBL/GenBank/DDBJ databases">
        <authorList>
            <consortium name="Pathogen Informatics"/>
            <person name="Doyle S."/>
        </authorList>
    </citation>
    <scope>NUCLEOTIDE SEQUENCE [LARGE SCALE GENOMIC DNA]</scope>
    <source>
        <strain evidence="1 2">NCTC10742</strain>
    </source>
</reference>
<gene>
    <name evidence="1" type="ORF">NCTC10742_01293</name>
</gene>
<protein>
    <submittedName>
        <fullName evidence="1">Uncharacterized protein</fullName>
    </submittedName>
</protein>
<sequence length="72" mass="7722">MQIHASYLGSAVPGAPGIDIAQKPHHDDWEVLDGDGPWRGHGRWGGGGWYPDVNACISATGPYGYVTGFVWI</sequence>
<accession>A0A378SH95</accession>
<evidence type="ECO:0000313" key="2">
    <source>
        <dbReference type="Proteomes" id="UP000254291"/>
    </source>
</evidence>
<dbReference type="AlphaFoldDB" id="A0A378SH95"/>
<evidence type="ECO:0000313" key="1">
    <source>
        <dbReference type="EMBL" id="STZ42083.1"/>
    </source>
</evidence>
<name>A0A378SH95_9MYCO</name>